<sequence>MLHLILQIFNDHNEYVKSLKIVESIPTGGRGPKEKKKEHYAVFFPVSDKNTKDKRIVLRIMAKNTRYERVSGVAVAMMGRGKWSTKDYEILENIFIPSNAGHIS</sequence>
<protein>
    <submittedName>
        <fullName evidence="1">Uncharacterized protein</fullName>
    </submittedName>
</protein>
<comment type="caution">
    <text evidence="1">The sequence shown here is derived from an EMBL/GenBank/DDBJ whole genome shotgun (WGS) entry which is preliminary data.</text>
</comment>
<accession>A0A4Y2TFJ0</accession>
<name>A0A4Y2TFJ0_ARAVE</name>
<keyword evidence="2" id="KW-1185">Reference proteome</keyword>
<organism evidence="1 2">
    <name type="scientific">Araneus ventricosus</name>
    <name type="common">Orbweaver spider</name>
    <name type="synonym">Epeira ventricosa</name>
    <dbReference type="NCBI Taxonomy" id="182803"/>
    <lineage>
        <taxon>Eukaryota</taxon>
        <taxon>Metazoa</taxon>
        <taxon>Ecdysozoa</taxon>
        <taxon>Arthropoda</taxon>
        <taxon>Chelicerata</taxon>
        <taxon>Arachnida</taxon>
        <taxon>Araneae</taxon>
        <taxon>Araneomorphae</taxon>
        <taxon>Entelegynae</taxon>
        <taxon>Araneoidea</taxon>
        <taxon>Araneidae</taxon>
        <taxon>Araneus</taxon>
    </lineage>
</organism>
<reference evidence="1 2" key="1">
    <citation type="journal article" date="2019" name="Sci. Rep.">
        <title>Orb-weaving spider Araneus ventricosus genome elucidates the spidroin gene catalogue.</title>
        <authorList>
            <person name="Kono N."/>
            <person name="Nakamura H."/>
            <person name="Ohtoshi R."/>
            <person name="Moran D.A.P."/>
            <person name="Shinohara A."/>
            <person name="Yoshida Y."/>
            <person name="Fujiwara M."/>
            <person name="Mori M."/>
            <person name="Tomita M."/>
            <person name="Arakawa K."/>
        </authorList>
    </citation>
    <scope>NUCLEOTIDE SEQUENCE [LARGE SCALE GENOMIC DNA]</scope>
</reference>
<dbReference type="AlphaFoldDB" id="A0A4Y2TFJ0"/>
<evidence type="ECO:0000313" key="1">
    <source>
        <dbReference type="EMBL" id="GBN99382.1"/>
    </source>
</evidence>
<proteinExistence type="predicted"/>
<dbReference type="EMBL" id="BGPR01028303">
    <property type="protein sequence ID" value="GBN99382.1"/>
    <property type="molecule type" value="Genomic_DNA"/>
</dbReference>
<evidence type="ECO:0000313" key="2">
    <source>
        <dbReference type="Proteomes" id="UP000499080"/>
    </source>
</evidence>
<gene>
    <name evidence="1" type="ORF">AVEN_169156_1</name>
</gene>
<dbReference type="Proteomes" id="UP000499080">
    <property type="component" value="Unassembled WGS sequence"/>
</dbReference>